<evidence type="ECO:0000313" key="7">
    <source>
        <dbReference type="EMBL" id="RDK11167.1"/>
    </source>
</evidence>
<dbReference type="EMBL" id="QKWJ01000114">
    <property type="protein sequence ID" value="RDK05109.1"/>
    <property type="molecule type" value="Genomic_DNA"/>
</dbReference>
<dbReference type="EMBL" id="QKWJ01000190">
    <property type="protein sequence ID" value="RDJ97499.1"/>
    <property type="molecule type" value="Genomic_DNA"/>
</dbReference>
<organism evidence="7 8">
    <name type="scientific">Cupriavidus lacunae</name>
    <dbReference type="NCBI Taxonomy" id="2666307"/>
    <lineage>
        <taxon>Bacteria</taxon>
        <taxon>Pseudomonadati</taxon>
        <taxon>Pseudomonadota</taxon>
        <taxon>Betaproteobacteria</taxon>
        <taxon>Burkholderiales</taxon>
        <taxon>Burkholderiaceae</taxon>
        <taxon>Cupriavidus</taxon>
    </lineage>
</organism>
<reference evidence="7" key="1">
    <citation type="submission" date="2018-06" db="EMBL/GenBank/DDBJ databases">
        <authorList>
            <person name="Zhirakovskaya E."/>
        </authorList>
    </citation>
    <scope>NUCLEOTIDE SEQUENCE [LARGE SCALE GENOMIC DNA]</scope>
    <source>
        <strain evidence="7">S23</strain>
    </source>
</reference>
<proteinExistence type="predicted"/>
<evidence type="ECO:0000313" key="5">
    <source>
        <dbReference type="EMBL" id="RDK05924.1"/>
    </source>
</evidence>
<gene>
    <name evidence="7" type="ORF">DN412_04875</name>
    <name evidence="6" type="ORF">DN412_32445</name>
    <name evidence="5" type="ORF">DN412_34380</name>
    <name evidence="4" type="ORF">DN412_34600</name>
    <name evidence="3" type="ORF">DN412_38790</name>
    <name evidence="2" type="ORF">DN412_40545</name>
    <name evidence="1" type="ORF">DN412_42365</name>
</gene>
<keyword evidence="8" id="KW-1185">Reference proteome</keyword>
<accession>A0A370NZZ9</accession>
<dbReference type="EMBL" id="QKWJ01000138">
    <property type="protein sequence ID" value="RDK02264.1"/>
    <property type="molecule type" value="Genomic_DNA"/>
</dbReference>
<sequence length="38" mass="4437">KGERLRERIEEQLADVQNKPRLVRSFFDAPSVAYISDC</sequence>
<dbReference type="EMBL" id="QKWJ01000068">
    <property type="protein sequence ID" value="RDK06218.1"/>
    <property type="molecule type" value="Genomic_DNA"/>
</dbReference>
<protein>
    <submittedName>
        <fullName evidence="7">IS630 family transposase</fullName>
    </submittedName>
</protein>
<evidence type="ECO:0000313" key="8">
    <source>
        <dbReference type="Proteomes" id="UP000255165"/>
    </source>
</evidence>
<evidence type="ECO:0000313" key="2">
    <source>
        <dbReference type="EMBL" id="RDK02264.1"/>
    </source>
</evidence>
<reference evidence="8" key="2">
    <citation type="submission" date="2018-06" db="EMBL/GenBank/DDBJ databases">
        <authorList>
            <person name="Feng T."/>
            <person name="Jeon C.O."/>
        </authorList>
    </citation>
    <scope>NUCLEOTIDE SEQUENCE [LARGE SCALE GENOMIC DNA]</scope>
    <source>
        <strain evidence="8">S23</strain>
    </source>
</reference>
<dbReference type="EMBL" id="QKWJ01000080">
    <property type="protein sequence ID" value="RDK05840.1"/>
    <property type="molecule type" value="Genomic_DNA"/>
</dbReference>
<evidence type="ECO:0000313" key="4">
    <source>
        <dbReference type="EMBL" id="RDK05840.1"/>
    </source>
</evidence>
<dbReference type="AlphaFoldDB" id="A0A370NZZ9"/>
<comment type="caution">
    <text evidence="7">The sequence shown here is derived from an EMBL/GenBank/DDBJ whole genome shotgun (WGS) entry which is preliminary data.</text>
</comment>
<evidence type="ECO:0000313" key="6">
    <source>
        <dbReference type="EMBL" id="RDK06218.1"/>
    </source>
</evidence>
<evidence type="ECO:0000313" key="1">
    <source>
        <dbReference type="EMBL" id="RDJ97499.1"/>
    </source>
</evidence>
<dbReference type="Proteomes" id="UP000255165">
    <property type="component" value="Unassembled WGS sequence"/>
</dbReference>
<dbReference type="EMBL" id="QKWJ01000078">
    <property type="protein sequence ID" value="RDK05924.1"/>
    <property type="molecule type" value="Genomic_DNA"/>
</dbReference>
<dbReference type="EMBL" id="QKWJ01000004">
    <property type="protein sequence ID" value="RDK11167.1"/>
    <property type="molecule type" value="Genomic_DNA"/>
</dbReference>
<evidence type="ECO:0000313" key="3">
    <source>
        <dbReference type="EMBL" id="RDK05109.1"/>
    </source>
</evidence>
<feature type="non-terminal residue" evidence="7">
    <location>
        <position position="1"/>
    </location>
</feature>
<name>A0A370NZZ9_9BURK</name>